<dbReference type="EMBL" id="LYXE01000168">
    <property type="protein sequence ID" value="PDV97057.1"/>
    <property type="molecule type" value="Genomic_DNA"/>
</dbReference>
<keyword evidence="5 6" id="KW-0238">DNA-binding</keyword>
<dbReference type="AlphaFoldDB" id="A0A2H3L1N6"/>
<evidence type="ECO:0000256" key="2">
    <source>
        <dbReference type="ARBA" id="ARBA00022676"/>
    </source>
</evidence>
<evidence type="ECO:0000256" key="6">
    <source>
        <dbReference type="PROSITE-ProRule" id="PRU01362"/>
    </source>
</evidence>
<dbReference type="GO" id="GO:0016757">
    <property type="term" value="F:glycosyltransferase activity"/>
    <property type="evidence" value="ECO:0007669"/>
    <property type="project" value="UniProtKB-UniRule"/>
</dbReference>
<evidence type="ECO:0000256" key="5">
    <source>
        <dbReference type="ARBA" id="ARBA00023125"/>
    </source>
</evidence>
<comment type="caution">
    <text evidence="6">Lacks conserved residue(s) required for the propagation of feature annotation.</text>
</comment>
<keyword evidence="2 6" id="KW-0328">Glycosyltransferase</keyword>
<evidence type="ECO:0000259" key="7">
    <source>
        <dbReference type="PROSITE" id="PS52018"/>
    </source>
</evidence>
<dbReference type="GO" id="GO:0016779">
    <property type="term" value="F:nucleotidyltransferase activity"/>
    <property type="evidence" value="ECO:0007669"/>
    <property type="project" value="UniProtKB-UniRule"/>
</dbReference>
<dbReference type="GO" id="GO:0003677">
    <property type="term" value="F:DNA binding"/>
    <property type="evidence" value="ECO:0007669"/>
    <property type="project" value="UniProtKB-UniRule"/>
</dbReference>
<proteinExistence type="inferred from homology"/>
<evidence type="ECO:0000313" key="9">
    <source>
        <dbReference type="Proteomes" id="UP000220922"/>
    </source>
</evidence>
<evidence type="ECO:0000313" key="8">
    <source>
        <dbReference type="EMBL" id="PDV97057.1"/>
    </source>
</evidence>
<feature type="binding site" evidence="6">
    <location>
        <begin position="12"/>
        <end position="14"/>
    </location>
    <ligand>
        <name>NAD(+)</name>
        <dbReference type="ChEBI" id="CHEBI:57540"/>
    </ligand>
</feature>
<reference evidence="8 9" key="1">
    <citation type="submission" date="2016-05" db="EMBL/GenBank/DDBJ databases">
        <authorList>
            <person name="Lavstsen T."/>
            <person name="Jespersen J.S."/>
        </authorList>
    </citation>
    <scope>NUCLEOTIDE SEQUENCE [LARGE SCALE GENOMIC DNA]</scope>
    <source>
        <strain evidence="8 9">B7-9</strain>
    </source>
</reference>
<gene>
    <name evidence="8" type="ORF">A9Q02_19640</name>
</gene>
<accession>A0A2H3L1N6</accession>
<feature type="binding site" evidence="6">
    <location>
        <position position="53"/>
    </location>
    <ligand>
        <name>NAD(+)</name>
        <dbReference type="ChEBI" id="CHEBI:57540"/>
    </ligand>
</feature>
<feature type="active site" description="Proton acceptor" evidence="6">
    <location>
        <position position="53"/>
    </location>
</feature>
<comment type="similarity">
    <text evidence="6">Belongs to the DarT ADP-ribosyltransferase family.</text>
</comment>
<dbReference type="RefSeq" id="WP_097654854.1">
    <property type="nucleotide sequence ID" value="NZ_LYXE01000168.1"/>
</dbReference>
<organism evidence="8 9">
    <name type="scientific">Candidatus Chloroploca asiatica</name>
    <dbReference type="NCBI Taxonomy" id="1506545"/>
    <lineage>
        <taxon>Bacteria</taxon>
        <taxon>Bacillati</taxon>
        <taxon>Chloroflexota</taxon>
        <taxon>Chloroflexia</taxon>
        <taxon>Chloroflexales</taxon>
        <taxon>Chloroflexineae</taxon>
        <taxon>Oscillochloridaceae</taxon>
        <taxon>Candidatus Chloroploca</taxon>
    </lineage>
</organism>
<keyword evidence="4 6" id="KW-0548">Nucleotidyltransferase</keyword>
<feature type="domain" description="DarT" evidence="7">
    <location>
        <begin position="8"/>
        <end position="215"/>
    </location>
</feature>
<dbReference type="InterPro" id="IPR029494">
    <property type="entry name" value="DarT"/>
</dbReference>
<evidence type="ECO:0000256" key="1">
    <source>
        <dbReference type="ARBA" id="ARBA00022649"/>
    </source>
</evidence>
<dbReference type="Pfam" id="PF14487">
    <property type="entry name" value="DarT"/>
    <property type="match status" value="1"/>
</dbReference>
<keyword evidence="9" id="KW-1185">Reference proteome</keyword>
<keyword evidence="3 6" id="KW-0808">Transferase</keyword>
<sequence length="215" mass="24331">MYRVPAQPKMYHILHVDRLASVLADGGLWCDAEMQRRGGAGTTIGMSGIKQRRLALPVACHTGDHVGDYVPFYFCPRSIMLYIIAQRNHPDLSYRGGQEPIIHLQADVAATVAWADSQATRWAFSLSNAGAYYTEFRSRLDQLDQVNWLAVAARQWNDPDTKEGKQAEFLVHSFFPWHLVERIGVHTLGMAQQVVQILQTAEHQPPVAHKSAWYY</sequence>
<feature type="active site" evidence="6">
    <location>
        <position position="168"/>
    </location>
</feature>
<dbReference type="OrthoDB" id="9813972at2"/>
<name>A0A2H3L1N6_9CHLR</name>
<evidence type="ECO:0000256" key="3">
    <source>
        <dbReference type="ARBA" id="ARBA00022679"/>
    </source>
</evidence>
<keyword evidence="1 6" id="KW-1277">Toxin-antitoxin system</keyword>
<dbReference type="PROSITE" id="PS52018">
    <property type="entry name" value="DART"/>
    <property type="match status" value="1"/>
</dbReference>
<dbReference type="Proteomes" id="UP000220922">
    <property type="component" value="Unassembled WGS sequence"/>
</dbReference>
<evidence type="ECO:0000256" key="4">
    <source>
        <dbReference type="ARBA" id="ARBA00022695"/>
    </source>
</evidence>
<comment type="catalytic activity">
    <reaction evidence="6">
        <text>a thymidine in DNA + NAD(+) = an N-(ADP-alpha-D-ribosyl)-thymidine in DNA + nicotinamide + H(+)</text>
        <dbReference type="Rhea" id="RHEA:71651"/>
        <dbReference type="Rhea" id="RHEA-COMP:13556"/>
        <dbReference type="Rhea" id="RHEA-COMP:18051"/>
        <dbReference type="ChEBI" id="CHEBI:15378"/>
        <dbReference type="ChEBI" id="CHEBI:17154"/>
        <dbReference type="ChEBI" id="CHEBI:57540"/>
        <dbReference type="ChEBI" id="CHEBI:137386"/>
        <dbReference type="ChEBI" id="CHEBI:191199"/>
    </reaction>
</comment>
<comment type="caution">
    <text evidence="8">The sequence shown here is derived from an EMBL/GenBank/DDBJ whole genome shotgun (WGS) entry which is preliminary data.</text>
</comment>
<protein>
    <recommendedName>
        <fullName evidence="7">DarT domain-containing protein</fullName>
    </recommendedName>
</protein>